<feature type="non-terminal residue" evidence="1">
    <location>
        <position position="74"/>
    </location>
</feature>
<feature type="non-terminal residue" evidence="1">
    <location>
        <position position="1"/>
    </location>
</feature>
<gene>
    <name evidence="1" type="ORF">C1850_11495</name>
</gene>
<protein>
    <submittedName>
        <fullName evidence="1">IS3 family transposase</fullName>
    </submittedName>
</protein>
<dbReference type="SUPFAM" id="SSF53098">
    <property type="entry name" value="Ribonuclease H-like"/>
    <property type="match status" value="1"/>
</dbReference>
<dbReference type="Proteomes" id="UP000253805">
    <property type="component" value="Unassembled WGS sequence"/>
</dbReference>
<dbReference type="InterPro" id="IPR036397">
    <property type="entry name" value="RNaseH_sf"/>
</dbReference>
<accession>A0A369NXF5</accession>
<name>A0A369NXF5_9ACTN</name>
<dbReference type="InterPro" id="IPR012337">
    <property type="entry name" value="RNaseH-like_sf"/>
</dbReference>
<evidence type="ECO:0000313" key="2">
    <source>
        <dbReference type="Proteomes" id="UP000253805"/>
    </source>
</evidence>
<dbReference type="EMBL" id="PPUT01000080">
    <property type="protein sequence ID" value="RDC40665.1"/>
    <property type="molecule type" value="Genomic_DNA"/>
</dbReference>
<sequence length="74" mass="8432">SDRGWHYRTPDWVRACGEAGVERSMSRKGHSPDNAACEGFFGNLKVEFFHGRDWSGWTAEAFMELLDGWMAAYS</sequence>
<dbReference type="Gene3D" id="3.30.420.10">
    <property type="entry name" value="Ribonuclease H-like superfamily/Ribonuclease H"/>
    <property type="match status" value="1"/>
</dbReference>
<dbReference type="GO" id="GO:0003676">
    <property type="term" value="F:nucleic acid binding"/>
    <property type="evidence" value="ECO:0007669"/>
    <property type="project" value="InterPro"/>
</dbReference>
<comment type="caution">
    <text evidence="1">The sequence shown here is derived from an EMBL/GenBank/DDBJ whole genome shotgun (WGS) entry which is preliminary data.</text>
</comment>
<dbReference type="AlphaFoldDB" id="A0A369NXF5"/>
<proteinExistence type="predicted"/>
<reference evidence="1 2" key="1">
    <citation type="journal article" date="2018" name="Elife">
        <title>Discovery and characterization of a prevalent human gut bacterial enzyme sufficient for the inactivation of a family of plant toxins.</title>
        <authorList>
            <person name="Koppel N."/>
            <person name="Bisanz J.E."/>
            <person name="Pandelia M.E."/>
            <person name="Turnbaugh P.J."/>
            <person name="Balskus E.P."/>
        </authorList>
    </citation>
    <scope>NUCLEOTIDE SEQUENCE [LARGE SCALE GENOMIC DNA]</scope>
    <source>
        <strain evidence="1 2">OB21 GAM 11</strain>
    </source>
</reference>
<evidence type="ECO:0000313" key="1">
    <source>
        <dbReference type="EMBL" id="RDC40665.1"/>
    </source>
</evidence>
<organism evidence="1 2">
    <name type="scientific">Adlercreutzia equolifaciens subsp. celatus</name>
    <dbReference type="NCBI Taxonomy" id="394340"/>
    <lineage>
        <taxon>Bacteria</taxon>
        <taxon>Bacillati</taxon>
        <taxon>Actinomycetota</taxon>
        <taxon>Coriobacteriia</taxon>
        <taxon>Eggerthellales</taxon>
        <taxon>Eggerthellaceae</taxon>
        <taxon>Adlercreutzia</taxon>
    </lineage>
</organism>